<keyword evidence="8" id="KW-0472">Membrane</keyword>
<proteinExistence type="inferred from homology"/>
<dbReference type="GO" id="GO:0005975">
    <property type="term" value="P:carbohydrate metabolic process"/>
    <property type="evidence" value="ECO:0007669"/>
    <property type="project" value="InterPro"/>
</dbReference>
<feature type="binding site" evidence="10">
    <location>
        <position position="363"/>
    </location>
    <ligand>
        <name>an alpha-L-fucosyl-(1-&gt;2)-beta-D-galactosyl derivative</name>
        <dbReference type="ChEBI" id="CHEBI:140327"/>
    </ligand>
</feature>
<sequence length="477" mass="54667">MKMFKDFSKTHVSFLTFILGTMTGFLISKWPEVGSLSWRNPEQIPSQDLLMGGNLHWVPANGSSPLRTHYNKPDIAQAPMKMFKDFSKTHVSFLTFILGTMTGFLISKWPEVGSLSWRTHYNKPDIAQAPNPEQIPSQDLLMGGNLHWVPANRSSPLRTHYNKPDIAQAPNPEQIPSQDLLRGGNLHWVPANGSSPLRTHYNKPDITQAPRSDVMILTPWLAPIVWEGTFNHDILMEEYQRNSYRIGLIVSAVGKYIKLLKKFLESAERYFMKGGMVKYYVCTDRPDEVKALNLDIKRPMKIIKVPEYSDWNQAVMGRMEVIKNQTELLFHKELDYLACLDIDIVMLNPIGVEILGEMVGALHPGYYHSPRKGLPYERRPVSQAFIPKDEGDFYYQGNFFLGTVPRIYQLTKACYEDIMKDRANGIHARVDEESHLNKYFLYNKPTKVLSPEYICNDSLGSPKDIKIKRVNHGDKSF</sequence>
<keyword evidence="4" id="KW-0808">Transferase</keyword>
<dbReference type="SUPFAM" id="SSF53448">
    <property type="entry name" value="Nucleotide-diphospho-sugar transferases"/>
    <property type="match status" value="1"/>
</dbReference>
<feature type="binding site" evidence="10">
    <location>
        <position position="433"/>
    </location>
    <ligand>
        <name>an alpha-L-fucosyl-(1-&gt;2)-beta-D-galactosyl derivative</name>
        <dbReference type="ChEBI" id="CHEBI:140327"/>
    </ligand>
</feature>
<comment type="similarity">
    <text evidence="2">Belongs to the glycosyltransferase 6 family.</text>
</comment>
<dbReference type="GO" id="GO:0016758">
    <property type="term" value="F:hexosyltransferase activity"/>
    <property type="evidence" value="ECO:0007669"/>
    <property type="project" value="InterPro"/>
</dbReference>
<feature type="active site" description="Nucleophile" evidence="9">
    <location>
        <position position="433"/>
    </location>
</feature>
<keyword evidence="3" id="KW-0328">Glycosyltransferase</keyword>
<feature type="binding site" evidence="10">
    <location>
        <position position="256"/>
    </location>
    <ligand>
        <name>UDP-N-acetyl-alpha-D-galactosamine</name>
        <dbReference type="ChEBI" id="CHEBI:67138"/>
    </ligand>
</feature>
<dbReference type="Pfam" id="PF03414">
    <property type="entry name" value="Glyco_transf_6"/>
    <property type="match status" value="1"/>
</dbReference>
<keyword evidence="6" id="KW-0735">Signal-anchor</keyword>
<dbReference type="GO" id="GO:0016020">
    <property type="term" value="C:membrane"/>
    <property type="evidence" value="ECO:0007669"/>
    <property type="project" value="UniProtKB-SubCell"/>
</dbReference>
<evidence type="ECO:0000313" key="12">
    <source>
        <dbReference type="Proteomes" id="UP000515159"/>
    </source>
</evidence>
<evidence type="ECO:0000256" key="11">
    <source>
        <dbReference type="PIRSR" id="PIRSR605076-3"/>
    </source>
</evidence>
<evidence type="ECO:0000256" key="5">
    <source>
        <dbReference type="ARBA" id="ARBA00022692"/>
    </source>
</evidence>
<evidence type="ECO:0000256" key="3">
    <source>
        <dbReference type="ARBA" id="ARBA00022676"/>
    </source>
</evidence>
<feature type="binding site" evidence="11">
    <location>
        <position position="341"/>
    </location>
    <ligand>
        <name>Mn(2+)</name>
        <dbReference type="ChEBI" id="CHEBI:29035"/>
    </ligand>
</feature>
<evidence type="ECO:0000256" key="2">
    <source>
        <dbReference type="ARBA" id="ARBA00010413"/>
    </source>
</evidence>
<keyword evidence="7" id="KW-1133">Transmembrane helix</keyword>
<dbReference type="PANTHER" id="PTHR10462:SF55">
    <property type="entry name" value="HISTO-BLOOD GROUP ABO SYSTEM TRANSFERASE 1"/>
    <property type="match status" value="1"/>
</dbReference>
<dbReference type="GO" id="GO:0005794">
    <property type="term" value="C:Golgi apparatus"/>
    <property type="evidence" value="ECO:0007669"/>
    <property type="project" value="TreeGrafter"/>
</dbReference>
<evidence type="ECO:0000256" key="8">
    <source>
        <dbReference type="ARBA" id="ARBA00023136"/>
    </source>
</evidence>
<keyword evidence="5" id="KW-0812">Transmembrane</keyword>
<dbReference type="GO" id="GO:0031982">
    <property type="term" value="C:vesicle"/>
    <property type="evidence" value="ECO:0007669"/>
    <property type="project" value="TreeGrafter"/>
</dbReference>
<gene>
    <name evidence="13" type="primary">LOC117346602</name>
</gene>
<evidence type="ECO:0000256" key="6">
    <source>
        <dbReference type="ARBA" id="ARBA00022968"/>
    </source>
</evidence>
<dbReference type="GeneID" id="117346602"/>
<dbReference type="InterPro" id="IPR005076">
    <property type="entry name" value="Glyco_trans_6"/>
</dbReference>
<dbReference type="Gene3D" id="3.90.550.10">
    <property type="entry name" value="Spore Coat Polysaccharide Biosynthesis Protein SpsA, Chain A"/>
    <property type="match status" value="1"/>
</dbReference>
<keyword evidence="11" id="KW-0464">Manganese</keyword>
<dbReference type="KEGG" id="gsh:117346602"/>
<keyword evidence="11" id="KW-0479">Metal-binding</keyword>
<name>A0A6P8P9W3_GEOSA</name>
<dbReference type="FunFam" id="3.90.550.10:FF:000022">
    <property type="entry name" value="Histo-blood group ABO system transferase"/>
    <property type="match status" value="1"/>
</dbReference>
<accession>A0A6P8P9W3</accession>
<protein>
    <submittedName>
        <fullName evidence="13">Histo-blood group ABO system transferase-like isoform X1</fullName>
    </submittedName>
</protein>
<dbReference type="Proteomes" id="UP000515159">
    <property type="component" value="Chromosome 12"/>
</dbReference>
<organism evidence="12 13">
    <name type="scientific">Geotrypetes seraphini</name>
    <name type="common">Gaboon caecilian</name>
    <name type="synonym">Caecilia seraphini</name>
    <dbReference type="NCBI Taxonomy" id="260995"/>
    <lineage>
        <taxon>Eukaryota</taxon>
        <taxon>Metazoa</taxon>
        <taxon>Chordata</taxon>
        <taxon>Craniata</taxon>
        <taxon>Vertebrata</taxon>
        <taxon>Euteleostomi</taxon>
        <taxon>Amphibia</taxon>
        <taxon>Gymnophiona</taxon>
        <taxon>Geotrypetes</taxon>
    </lineage>
</organism>
<dbReference type="OrthoDB" id="10013941at2759"/>
<dbReference type="GO" id="GO:0046872">
    <property type="term" value="F:metal ion binding"/>
    <property type="evidence" value="ECO:0007669"/>
    <property type="project" value="UniProtKB-KW"/>
</dbReference>
<comment type="subcellular location">
    <subcellularLocation>
        <location evidence="1">Membrane</location>
        <topology evidence="1">Single-pass type II membrane protein</topology>
    </subcellularLocation>
</comment>
<evidence type="ECO:0000256" key="1">
    <source>
        <dbReference type="ARBA" id="ARBA00004606"/>
    </source>
</evidence>
<reference evidence="13" key="1">
    <citation type="submission" date="2025-08" db="UniProtKB">
        <authorList>
            <consortium name="RefSeq"/>
        </authorList>
    </citation>
    <scope>IDENTIFICATION</scope>
</reference>
<dbReference type="InParanoid" id="A0A6P8P9W3"/>
<keyword evidence="12" id="KW-1185">Reference proteome</keyword>
<dbReference type="InterPro" id="IPR029044">
    <property type="entry name" value="Nucleotide-diphossugar_trans"/>
</dbReference>
<evidence type="ECO:0000256" key="4">
    <source>
        <dbReference type="ARBA" id="ARBA00022679"/>
    </source>
</evidence>
<dbReference type="PANTHER" id="PTHR10462">
    <property type="entry name" value="GLYCOSYLTRANSFERASE-RELATED"/>
    <property type="match status" value="1"/>
</dbReference>
<evidence type="ECO:0000256" key="7">
    <source>
        <dbReference type="ARBA" id="ARBA00022989"/>
    </source>
</evidence>
<feature type="binding site" evidence="10">
    <location>
        <begin position="341"/>
        <end position="343"/>
    </location>
    <ligand>
        <name>UDP-N-acetyl-alpha-D-galactosamine</name>
        <dbReference type="ChEBI" id="CHEBI:67138"/>
    </ligand>
</feature>
<evidence type="ECO:0000256" key="9">
    <source>
        <dbReference type="PIRSR" id="PIRSR605076-1"/>
    </source>
</evidence>
<dbReference type="RefSeq" id="XP_033772326.1">
    <property type="nucleotide sequence ID" value="XM_033916435.1"/>
</dbReference>
<dbReference type="AlphaFoldDB" id="A0A6P8P9W3"/>
<evidence type="ECO:0000313" key="13">
    <source>
        <dbReference type="RefSeq" id="XP_033772326.1"/>
    </source>
</evidence>
<feature type="binding site" evidence="11">
    <location>
        <position position="343"/>
    </location>
    <ligand>
        <name>Mn(2+)</name>
        <dbReference type="ChEBI" id="CHEBI:29035"/>
    </ligand>
</feature>
<evidence type="ECO:0000256" key="10">
    <source>
        <dbReference type="PIRSR" id="PIRSR605076-2"/>
    </source>
</evidence>
<comment type="cofactor">
    <cofactor evidence="11">
        <name>Mn(2+)</name>
        <dbReference type="ChEBI" id="CHEBI:29035"/>
    </cofactor>
    <text evidence="11">Binds 1 Mn(2+) ion per subunit.</text>
</comment>